<evidence type="ECO:0000313" key="1">
    <source>
        <dbReference type="EMBL" id="GAA0147465.1"/>
    </source>
</evidence>
<dbReference type="AlphaFoldDB" id="A0AAV3P7B6"/>
<name>A0AAV3P7B6_LITER</name>
<proteinExistence type="predicted"/>
<protein>
    <submittedName>
        <fullName evidence="1">Uncharacterized protein</fullName>
    </submittedName>
</protein>
<gene>
    <name evidence="1" type="ORF">LIER_07154</name>
</gene>
<evidence type="ECO:0000313" key="2">
    <source>
        <dbReference type="Proteomes" id="UP001454036"/>
    </source>
</evidence>
<accession>A0AAV3P7B6</accession>
<organism evidence="1 2">
    <name type="scientific">Lithospermum erythrorhizon</name>
    <name type="common">Purple gromwell</name>
    <name type="synonym">Lithospermum officinale var. erythrorhizon</name>
    <dbReference type="NCBI Taxonomy" id="34254"/>
    <lineage>
        <taxon>Eukaryota</taxon>
        <taxon>Viridiplantae</taxon>
        <taxon>Streptophyta</taxon>
        <taxon>Embryophyta</taxon>
        <taxon>Tracheophyta</taxon>
        <taxon>Spermatophyta</taxon>
        <taxon>Magnoliopsida</taxon>
        <taxon>eudicotyledons</taxon>
        <taxon>Gunneridae</taxon>
        <taxon>Pentapetalae</taxon>
        <taxon>asterids</taxon>
        <taxon>lamiids</taxon>
        <taxon>Boraginales</taxon>
        <taxon>Boraginaceae</taxon>
        <taxon>Boraginoideae</taxon>
        <taxon>Lithospermeae</taxon>
        <taxon>Lithospermum</taxon>
    </lineage>
</organism>
<dbReference type="Proteomes" id="UP001454036">
    <property type="component" value="Unassembled WGS sequence"/>
</dbReference>
<comment type="caution">
    <text evidence="1">The sequence shown here is derived from an EMBL/GenBank/DDBJ whole genome shotgun (WGS) entry which is preliminary data.</text>
</comment>
<sequence>MNWTPGAPSRAYILAGRGHTRDKPPKIYRVLREDVATERWSWNSLIALHGLLEYTLGYWDWAEDVLNIPATVTKDVQTATNAETMLSSEARTEIVDSDKSSDCMVTEEVVTGSPGNGAQAGVVDVEEPSDCVITKAVDVAVPAASLFTRCSAHRVDC</sequence>
<dbReference type="EMBL" id="BAABME010001083">
    <property type="protein sequence ID" value="GAA0147465.1"/>
    <property type="molecule type" value="Genomic_DNA"/>
</dbReference>
<keyword evidence="2" id="KW-1185">Reference proteome</keyword>
<reference evidence="1 2" key="1">
    <citation type="submission" date="2024-01" db="EMBL/GenBank/DDBJ databases">
        <title>The complete chloroplast genome sequence of Lithospermum erythrorhizon: insights into the phylogenetic relationship among Boraginaceae species and the maternal lineages of purple gromwells.</title>
        <authorList>
            <person name="Okada T."/>
            <person name="Watanabe K."/>
        </authorList>
    </citation>
    <scope>NUCLEOTIDE SEQUENCE [LARGE SCALE GENOMIC DNA]</scope>
</reference>